<proteinExistence type="predicted"/>
<evidence type="ECO:0000313" key="2">
    <source>
        <dbReference type="EMBL" id="EOW81802.1"/>
    </source>
</evidence>
<reference evidence="1 3" key="1">
    <citation type="submission" date="2013-02" db="EMBL/GenBank/DDBJ databases">
        <title>The Genome Sequence of Enterococcus gilvus ATCC BAA-350.</title>
        <authorList>
            <consortium name="The Broad Institute Genome Sequencing Platform"/>
            <consortium name="The Broad Institute Genome Sequencing Center for Infectious Disease"/>
            <person name="Earl A.M."/>
            <person name="Gilmore M.S."/>
            <person name="Lebreton F."/>
            <person name="Walker B."/>
            <person name="Young S.K."/>
            <person name="Zeng Q."/>
            <person name="Gargeya S."/>
            <person name="Fitzgerald M."/>
            <person name="Haas B."/>
            <person name="Abouelleil A."/>
            <person name="Alvarado L."/>
            <person name="Arachchi H.M."/>
            <person name="Berlin A.M."/>
            <person name="Chapman S.B."/>
            <person name="Dewar J."/>
            <person name="Goldberg J."/>
            <person name="Griggs A."/>
            <person name="Gujja S."/>
            <person name="Hansen M."/>
            <person name="Howarth C."/>
            <person name="Imamovic A."/>
            <person name="Larimer J."/>
            <person name="McCowan C."/>
            <person name="Murphy C."/>
            <person name="Neiman D."/>
            <person name="Pearson M."/>
            <person name="Priest M."/>
            <person name="Roberts A."/>
            <person name="Saif S."/>
            <person name="Shea T."/>
            <person name="Sisk P."/>
            <person name="Sykes S."/>
            <person name="Wortman J."/>
            <person name="Nusbaum C."/>
            <person name="Birren B."/>
        </authorList>
    </citation>
    <scope>NUCLEOTIDE SEQUENCE [LARGE SCALE GENOMIC DNA]</scope>
    <source>
        <strain evidence="1 3">ATCC BAA-350</strain>
    </source>
</reference>
<dbReference type="Proteomes" id="UP000014160">
    <property type="component" value="Unassembled WGS sequence"/>
</dbReference>
<organism evidence="1 3">
    <name type="scientific">Enterococcus gilvus ATCC BAA-350</name>
    <dbReference type="NCBI Taxonomy" id="1158614"/>
    <lineage>
        <taxon>Bacteria</taxon>
        <taxon>Bacillati</taxon>
        <taxon>Bacillota</taxon>
        <taxon>Bacilli</taxon>
        <taxon>Lactobacillales</taxon>
        <taxon>Enterococcaceae</taxon>
        <taxon>Enterococcus</taxon>
    </lineage>
</organism>
<protein>
    <submittedName>
        <fullName evidence="1">Uncharacterized protein</fullName>
    </submittedName>
</protein>
<dbReference type="AlphaFoldDB" id="R2XXS9"/>
<dbReference type="EMBL" id="ASWH01000001">
    <property type="protein sequence ID" value="EOW81802.1"/>
    <property type="molecule type" value="Genomic_DNA"/>
</dbReference>
<comment type="caution">
    <text evidence="1">The sequence shown here is derived from an EMBL/GenBank/DDBJ whole genome shotgun (WGS) entry which is preliminary data.</text>
</comment>
<evidence type="ECO:0000313" key="4">
    <source>
        <dbReference type="Proteomes" id="UP000014160"/>
    </source>
</evidence>
<sequence>MKVEHIASSSSSCFYKRLVRVLAHKKNVIDVKYSTTALKTENEDDEPVQYSALILYEDKKESI</sequence>
<dbReference type="EMBL" id="AJDQ01000009">
    <property type="protein sequence ID" value="EOI54822.1"/>
    <property type="molecule type" value="Genomic_DNA"/>
</dbReference>
<evidence type="ECO:0000313" key="3">
    <source>
        <dbReference type="Proteomes" id="UP000013750"/>
    </source>
</evidence>
<dbReference type="Proteomes" id="UP000013750">
    <property type="component" value="Unassembled WGS sequence"/>
</dbReference>
<accession>R2XXS9</accession>
<keyword evidence="4" id="KW-1185">Reference proteome</keyword>
<evidence type="ECO:0000313" key="1">
    <source>
        <dbReference type="EMBL" id="EOI54822.1"/>
    </source>
</evidence>
<reference evidence="2 4" key="2">
    <citation type="submission" date="2013-03" db="EMBL/GenBank/DDBJ databases">
        <title>The Genome Sequence of Enterococcus gilvus ATCC BAA-350 (PacBio/Illumina hybrid assembly).</title>
        <authorList>
            <consortium name="The Broad Institute Genomics Platform"/>
            <consortium name="The Broad Institute Genome Sequencing Center for Infectious Disease"/>
            <person name="Earl A."/>
            <person name="Russ C."/>
            <person name="Gilmore M."/>
            <person name="Surin D."/>
            <person name="Walker B."/>
            <person name="Young S."/>
            <person name="Zeng Q."/>
            <person name="Gargeya S."/>
            <person name="Fitzgerald M."/>
            <person name="Haas B."/>
            <person name="Abouelleil A."/>
            <person name="Allen A.W."/>
            <person name="Alvarado L."/>
            <person name="Arachchi H.M."/>
            <person name="Berlin A.M."/>
            <person name="Chapman S.B."/>
            <person name="Gainer-Dewar J."/>
            <person name="Goldberg J."/>
            <person name="Griggs A."/>
            <person name="Gujja S."/>
            <person name="Hansen M."/>
            <person name="Howarth C."/>
            <person name="Imamovic A."/>
            <person name="Ireland A."/>
            <person name="Larimer J."/>
            <person name="McCowan C."/>
            <person name="Murphy C."/>
            <person name="Pearson M."/>
            <person name="Poon T.W."/>
            <person name="Priest M."/>
            <person name="Roberts A."/>
            <person name="Saif S."/>
            <person name="Shea T."/>
            <person name="Sisk P."/>
            <person name="Sykes S."/>
            <person name="Wortman J."/>
            <person name="Nusbaum C."/>
            <person name="Birren B."/>
        </authorList>
    </citation>
    <scope>NUCLEOTIDE SEQUENCE [LARGE SCALE GENOMIC DNA]</scope>
    <source>
        <strain evidence="2 4">ATCC BAA-350</strain>
    </source>
</reference>
<gene>
    <name evidence="2" type="ORF">I592_01102</name>
    <name evidence="1" type="ORF">UKC_02859</name>
</gene>
<dbReference type="RefSeq" id="WP_010781226.1">
    <property type="nucleotide sequence ID" value="NZ_ASWH01000001.1"/>
</dbReference>
<dbReference type="PATRIC" id="fig|1158614.3.peg.2849"/>
<name>R2XXS9_9ENTE</name>
<dbReference type="HOGENOM" id="CLU_2878906_0_0_9"/>